<dbReference type="AlphaFoldDB" id="A0A1Z1MH32"/>
<keyword evidence="3 11" id="KW-0813">Transport</keyword>
<comment type="subcellular location">
    <subcellularLocation>
        <location evidence="1">Membrane</location>
        <topology evidence="1">Single-pass membrane protein</topology>
    </subcellularLocation>
    <subcellularLocation>
        <location evidence="11">Plastid</location>
        <location evidence="11">Chloroplast thylakoid membrane</location>
        <topology evidence="11">Single-pass membrane protein</topology>
    </subcellularLocation>
</comment>
<keyword evidence="11" id="KW-0793">Thylakoid</keyword>
<feature type="transmembrane region" description="Helical" evidence="11">
    <location>
        <begin position="24"/>
        <end position="47"/>
    </location>
</feature>
<evidence type="ECO:0000256" key="2">
    <source>
        <dbReference type="ARBA" id="ARBA00005513"/>
    </source>
</evidence>
<dbReference type="HAMAP" id="MF_01398">
    <property type="entry name" value="ATP_synth_b_bprime"/>
    <property type="match status" value="1"/>
</dbReference>
<keyword evidence="14" id="KW-0150">Chloroplast</keyword>
<dbReference type="GO" id="GO:0046933">
    <property type="term" value="F:proton-transporting ATP synthase activity, rotational mechanism"/>
    <property type="evidence" value="ECO:0007669"/>
    <property type="project" value="UniProtKB-UniRule"/>
</dbReference>
<comment type="function">
    <text evidence="10 11">F(1)F(0) ATP synthase produces ATP from ADP in the presence of a proton or sodium gradient. F-type ATPases consist of two structural domains, F(1) containing the extramembraneous catalytic core and F(0) containing the membrane proton channel, linked together by a central stalk and a peripheral stalk. During catalysis, ATP synthesis in the catalytic domain of F(1) is coupled via a rotary mechanism of the central stalk subunits to proton translocation.</text>
</comment>
<dbReference type="PANTHER" id="PTHR33445:SF2">
    <property type="entry name" value="ATP SYNTHASE SUBUNIT B', CHLOROPLASTIC"/>
    <property type="match status" value="1"/>
</dbReference>
<name>A0A1Z1MH32_9FLOR</name>
<keyword evidence="8 11" id="KW-0406">Ion transport</keyword>
<organism evidence="14">
    <name type="scientific">Dasya naccarioides</name>
    <dbReference type="NCBI Taxonomy" id="2007180"/>
    <lineage>
        <taxon>Eukaryota</taxon>
        <taxon>Rhodophyta</taxon>
        <taxon>Florideophyceae</taxon>
        <taxon>Rhodymeniophycidae</taxon>
        <taxon>Ceramiales</taxon>
        <taxon>Dasyaceae</taxon>
        <taxon>Dasya</taxon>
    </lineage>
</organism>
<sequence>MNNLLLSFIAQALDTEPPGGLFDFNATLPLMALQFLGLTVILNLLFYRPISQILNEREDYIRNSLTTASAYLVKADELTNQYEYELAESRKNAQNIIKTAQQEAQTLVSNKIKEAQKETDKLLDGAYQQLNIQKEKALQSLEIEVDRLSNEIKVKLLGS</sequence>
<dbReference type="GO" id="GO:0045259">
    <property type="term" value="C:proton-transporting ATP synthase complex"/>
    <property type="evidence" value="ECO:0007669"/>
    <property type="project" value="UniProtKB-KW"/>
</dbReference>
<evidence type="ECO:0000256" key="12">
    <source>
        <dbReference type="RuleBase" id="RU003848"/>
    </source>
</evidence>
<keyword evidence="4 11" id="KW-0138">CF(0)</keyword>
<dbReference type="HAMAP" id="MF_01399">
    <property type="entry name" value="ATP_synth_bprime"/>
    <property type="match status" value="1"/>
</dbReference>
<comment type="function">
    <text evidence="11">Component of the F(0) channel, it forms part of the peripheral stalk, linking F(1) to F(0). The b'-subunit is a diverged and duplicated form of b found in plants and photosynthetic bacteria.</text>
</comment>
<dbReference type="NCBIfam" id="NF005607">
    <property type="entry name" value="PRK07353.1"/>
    <property type="match status" value="1"/>
</dbReference>
<dbReference type="CDD" id="cd06503">
    <property type="entry name" value="ATP-synt_Fo_b"/>
    <property type="match status" value="1"/>
</dbReference>
<evidence type="ECO:0000256" key="10">
    <source>
        <dbReference type="ARBA" id="ARBA00025198"/>
    </source>
</evidence>
<dbReference type="SUPFAM" id="SSF81573">
    <property type="entry name" value="F1F0 ATP synthase subunit B, membrane domain"/>
    <property type="match status" value="1"/>
</dbReference>
<keyword evidence="7 11" id="KW-1133">Transmembrane helix</keyword>
<keyword evidence="9 11" id="KW-0472">Membrane</keyword>
<dbReference type="InterPro" id="IPR050059">
    <property type="entry name" value="ATP_synthase_B_chain"/>
</dbReference>
<dbReference type="Pfam" id="PF00430">
    <property type="entry name" value="ATP-synt_B"/>
    <property type="match status" value="1"/>
</dbReference>
<proteinExistence type="inferred from homology"/>
<dbReference type="GO" id="GO:0046961">
    <property type="term" value="F:proton-transporting ATPase activity, rotational mechanism"/>
    <property type="evidence" value="ECO:0007669"/>
    <property type="project" value="TreeGrafter"/>
</dbReference>
<dbReference type="EMBL" id="MF101436">
    <property type="protein sequence ID" value="ARW65172.1"/>
    <property type="molecule type" value="Genomic_DNA"/>
</dbReference>
<keyword evidence="5 11" id="KW-0812">Transmembrane</keyword>
<evidence type="ECO:0000256" key="7">
    <source>
        <dbReference type="ARBA" id="ARBA00022989"/>
    </source>
</evidence>
<evidence type="ECO:0000256" key="8">
    <source>
        <dbReference type="ARBA" id="ARBA00023065"/>
    </source>
</evidence>
<dbReference type="GO" id="GO:0009535">
    <property type="term" value="C:chloroplast thylakoid membrane"/>
    <property type="evidence" value="ECO:0007669"/>
    <property type="project" value="UniProtKB-SubCell"/>
</dbReference>
<comment type="similarity">
    <text evidence="2 11 12">Belongs to the ATPase B chain family.</text>
</comment>
<dbReference type="InterPro" id="IPR002146">
    <property type="entry name" value="ATP_synth_b/b'su_bac/chlpt"/>
</dbReference>
<evidence type="ECO:0000256" key="4">
    <source>
        <dbReference type="ARBA" id="ARBA00022547"/>
    </source>
</evidence>
<keyword evidence="14" id="KW-0934">Plastid</keyword>
<keyword evidence="11" id="KW-0066">ATP synthesis</keyword>
<gene>
    <name evidence="11 14" type="primary">atpG</name>
    <name evidence="11" type="synonym">atpF2</name>
</gene>
<evidence type="ECO:0000256" key="9">
    <source>
        <dbReference type="ARBA" id="ARBA00023136"/>
    </source>
</evidence>
<comment type="miscellaneous">
    <text evidence="11">In plastids the F-type ATPase is also known as CF(1)CF(0).</text>
</comment>
<comment type="subunit">
    <text evidence="11">F-type ATPases have 2 components, F(1) - the catalytic core - and F(0) - the membrane proton channel. F(1) has five subunits: alpha(3), beta(3), gamma(1), delta(1), epsilon(1). F(0) has four main subunits: a(1), b(1), b'(1) and c(10-14). The alpha and beta chains form an alternating ring which encloses part of the gamma chain. F(1) is attached to F(0) by a central stalk formed by the gamma and epsilon chains, while a peripheral stalk is formed by the delta, b and b' chains.</text>
</comment>
<keyword evidence="13" id="KW-0175">Coiled coil</keyword>
<dbReference type="GeneID" id="33358107"/>
<feature type="coiled-coil region" evidence="13">
    <location>
        <begin position="90"/>
        <end position="151"/>
    </location>
</feature>
<accession>A0A1Z1MH32</accession>
<dbReference type="InterPro" id="IPR028987">
    <property type="entry name" value="ATP_synth_B-like_membr_sf"/>
</dbReference>
<dbReference type="Gene3D" id="1.20.5.620">
    <property type="entry name" value="F1F0 ATP synthase subunit B, membrane domain"/>
    <property type="match status" value="1"/>
</dbReference>
<evidence type="ECO:0000256" key="5">
    <source>
        <dbReference type="ARBA" id="ARBA00022692"/>
    </source>
</evidence>
<geneLocation type="chloroplast" evidence="14"/>
<dbReference type="PANTHER" id="PTHR33445">
    <property type="entry name" value="ATP SYNTHASE SUBUNIT B', CHLOROPLASTIC"/>
    <property type="match status" value="1"/>
</dbReference>
<dbReference type="InterPro" id="IPR034679">
    <property type="entry name" value="ATP_synth_b"/>
</dbReference>
<evidence type="ECO:0000256" key="6">
    <source>
        <dbReference type="ARBA" id="ARBA00022781"/>
    </source>
</evidence>
<evidence type="ECO:0000313" key="14">
    <source>
        <dbReference type="EMBL" id="ARW65172.1"/>
    </source>
</evidence>
<evidence type="ECO:0000256" key="11">
    <source>
        <dbReference type="HAMAP-Rule" id="MF_01399"/>
    </source>
</evidence>
<keyword evidence="6 11" id="KW-0375">Hydrogen ion transport</keyword>
<evidence type="ECO:0000256" key="3">
    <source>
        <dbReference type="ARBA" id="ARBA00022448"/>
    </source>
</evidence>
<evidence type="ECO:0000256" key="1">
    <source>
        <dbReference type="ARBA" id="ARBA00004167"/>
    </source>
</evidence>
<dbReference type="RefSeq" id="YP_009395986.1">
    <property type="nucleotide sequence ID" value="NC_035280.1"/>
</dbReference>
<evidence type="ECO:0000256" key="13">
    <source>
        <dbReference type="SAM" id="Coils"/>
    </source>
</evidence>
<protein>
    <recommendedName>
        <fullName evidence="11">ATP synthase subunit b', chloroplastic</fullName>
    </recommendedName>
    <alternativeName>
        <fullName evidence="11">ATP synthase F(0) sector subunit b'</fullName>
    </alternativeName>
    <alternativeName>
        <fullName evidence="11">ATPase subunit II</fullName>
    </alternativeName>
</protein>
<reference evidence="14" key="1">
    <citation type="journal article" date="2017" name="J. Phycol.">
        <title>Analysis of chloroplast genomes and a supermatrix inform reclassification of the Rhodomelaceae (Rhodophyta).</title>
        <authorList>
            <person name="Diaz-Tapia P."/>
            <person name="Maggs C.A."/>
            <person name="West J.A."/>
            <person name="Verbruggen H."/>
        </authorList>
    </citation>
    <scope>NUCLEOTIDE SEQUENCE</scope>
    <source>
        <strain evidence="14">PD888</strain>
    </source>
</reference>